<dbReference type="Proteomes" id="UP001221411">
    <property type="component" value="Unassembled WGS sequence"/>
</dbReference>
<evidence type="ECO:0000256" key="5">
    <source>
        <dbReference type="SAM" id="MobiDB-lite"/>
    </source>
</evidence>
<evidence type="ECO:0000256" key="4">
    <source>
        <dbReference type="PROSITE-ProRule" id="PRU00473"/>
    </source>
</evidence>
<name>A0ABT5EY56_9BACT</name>
<dbReference type="InterPro" id="IPR006664">
    <property type="entry name" value="OMP_bac"/>
</dbReference>
<feature type="chain" id="PRO_5046507887" evidence="6">
    <location>
        <begin position="25"/>
        <end position="186"/>
    </location>
</feature>
<dbReference type="PRINTS" id="PR01021">
    <property type="entry name" value="OMPADOMAIN"/>
</dbReference>
<protein>
    <submittedName>
        <fullName evidence="8">OmpA family protein</fullName>
    </submittedName>
</protein>
<dbReference type="InterPro" id="IPR050330">
    <property type="entry name" value="Bact_OuterMem_StrucFunc"/>
</dbReference>
<dbReference type="CDD" id="cd07185">
    <property type="entry name" value="OmpA_C-like"/>
    <property type="match status" value="1"/>
</dbReference>
<dbReference type="InterPro" id="IPR006665">
    <property type="entry name" value="OmpA-like"/>
</dbReference>
<proteinExistence type="predicted"/>
<keyword evidence="3" id="KW-0998">Cell outer membrane</keyword>
<dbReference type="PANTHER" id="PTHR30329">
    <property type="entry name" value="STATOR ELEMENT OF FLAGELLAR MOTOR COMPLEX"/>
    <property type="match status" value="1"/>
</dbReference>
<dbReference type="InterPro" id="IPR036737">
    <property type="entry name" value="OmpA-like_sf"/>
</dbReference>
<dbReference type="Pfam" id="PF00691">
    <property type="entry name" value="OmpA"/>
    <property type="match status" value="1"/>
</dbReference>
<dbReference type="Gene3D" id="3.30.1330.60">
    <property type="entry name" value="OmpA-like domain"/>
    <property type="match status" value="1"/>
</dbReference>
<keyword evidence="6" id="KW-0732">Signal</keyword>
<dbReference type="SUPFAM" id="SSF103088">
    <property type="entry name" value="OmpA-like"/>
    <property type="match status" value="1"/>
</dbReference>
<evidence type="ECO:0000256" key="2">
    <source>
        <dbReference type="ARBA" id="ARBA00023136"/>
    </source>
</evidence>
<gene>
    <name evidence="8" type="ORF">POL67_35890</name>
</gene>
<keyword evidence="2 4" id="KW-0472">Membrane</keyword>
<evidence type="ECO:0000256" key="3">
    <source>
        <dbReference type="ARBA" id="ARBA00023237"/>
    </source>
</evidence>
<evidence type="ECO:0000313" key="9">
    <source>
        <dbReference type="Proteomes" id="UP001221411"/>
    </source>
</evidence>
<dbReference type="PROSITE" id="PS51123">
    <property type="entry name" value="OMPA_2"/>
    <property type="match status" value="1"/>
</dbReference>
<evidence type="ECO:0000259" key="7">
    <source>
        <dbReference type="PROSITE" id="PS51123"/>
    </source>
</evidence>
<evidence type="ECO:0000313" key="8">
    <source>
        <dbReference type="EMBL" id="MDC0746766.1"/>
    </source>
</evidence>
<keyword evidence="9" id="KW-1185">Reference proteome</keyword>
<feature type="compositionally biased region" description="Low complexity" evidence="5">
    <location>
        <begin position="42"/>
        <end position="62"/>
    </location>
</feature>
<comment type="subcellular location">
    <subcellularLocation>
        <location evidence="1">Cell outer membrane</location>
    </subcellularLocation>
</comment>
<accession>A0ABT5EY56</accession>
<organism evidence="8 9">
    <name type="scientific">Polyangium mundeleinium</name>
    <dbReference type="NCBI Taxonomy" id="2995306"/>
    <lineage>
        <taxon>Bacteria</taxon>
        <taxon>Pseudomonadati</taxon>
        <taxon>Myxococcota</taxon>
        <taxon>Polyangia</taxon>
        <taxon>Polyangiales</taxon>
        <taxon>Polyangiaceae</taxon>
        <taxon>Polyangium</taxon>
    </lineage>
</organism>
<evidence type="ECO:0000256" key="6">
    <source>
        <dbReference type="SAM" id="SignalP"/>
    </source>
</evidence>
<sequence length="186" mass="19005">MRDRSRCILVVSIAAALAMLVAGCGSDPASRPKAASGRDGSEAGASGQAAGASASKGSAPADASSVHIDDRIVKACGNIPKAHFAFDSSYIQSDAASSLDALARCFSSGNLAGKGMRVVGHADARGETEYNFGLGHKRASSVASFLGKKGLEASRLQTSSRGELEASGGDEEGWARDRRVDIFLAD</sequence>
<dbReference type="PANTHER" id="PTHR30329:SF21">
    <property type="entry name" value="LIPOPROTEIN YIAD-RELATED"/>
    <property type="match status" value="1"/>
</dbReference>
<dbReference type="EMBL" id="JAQNDO010000001">
    <property type="protein sequence ID" value="MDC0746766.1"/>
    <property type="molecule type" value="Genomic_DNA"/>
</dbReference>
<reference evidence="8 9" key="1">
    <citation type="submission" date="2022-11" db="EMBL/GenBank/DDBJ databases">
        <title>Minimal conservation of predation-associated metabolite biosynthetic gene clusters underscores biosynthetic potential of Myxococcota including descriptions for ten novel species: Archangium lansinium sp. nov., Myxococcus landrumus sp. nov., Nannocystis bai.</title>
        <authorList>
            <person name="Ahearne A."/>
            <person name="Stevens C."/>
            <person name="Dowd S."/>
        </authorList>
    </citation>
    <scope>NUCLEOTIDE SEQUENCE [LARGE SCALE GENOMIC DNA]</scope>
    <source>
        <strain evidence="8 9">RJM3</strain>
    </source>
</reference>
<dbReference type="RefSeq" id="WP_271925139.1">
    <property type="nucleotide sequence ID" value="NZ_JAQNDO010000001.1"/>
</dbReference>
<comment type="caution">
    <text evidence="8">The sequence shown here is derived from an EMBL/GenBank/DDBJ whole genome shotgun (WGS) entry which is preliminary data.</text>
</comment>
<feature type="signal peptide" evidence="6">
    <location>
        <begin position="1"/>
        <end position="24"/>
    </location>
</feature>
<feature type="domain" description="OmpA-like" evidence="7">
    <location>
        <begin position="71"/>
        <end position="186"/>
    </location>
</feature>
<dbReference type="PROSITE" id="PS51257">
    <property type="entry name" value="PROKAR_LIPOPROTEIN"/>
    <property type="match status" value="1"/>
</dbReference>
<evidence type="ECO:0000256" key="1">
    <source>
        <dbReference type="ARBA" id="ARBA00004442"/>
    </source>
</evidence>
<feature type="region of interest" description="Disordered" evidence="5">
    <location>
        <begin position="31"/>
        <end position="62"/>
    </location>
</feature>